<keyword evidence="6" id="KW-0472">Membrane</keyword>
<dbReference type="Gene3D" id="3.30.1300.30">
    <property type="entry name" value="GSPII I/J protein-like"/>
    <property type="match status" value="1"/>
</dbReference>
<evidence type="ECO:0000256" key="7">
    <source>
        <dbReference type="ARBA" id="ARBA00023237"/>
    </source>
</evidence>
<keyword evidence="4" id="KW-0812">Transmembrane</keyword>
<accession>A0A4S2Q4V9</accession>
<keyword evidence="7" id="KW-0998">Cell outer membrane</keyword>
<evidence type="ECO:0000256" key="4">
    <source>
        <dbReference type="ARBA" id="ARBA00022692"/>
    </source>
</evidence>
<evidence type="ECO:0000256" key="6">
    <source>
        <dbReference type="ARBA" id="ARBA00023136"/>
    </source>
</evidence>
<keyword evidence="3" id="KW-1134">Transmembrane beta strand</keyword>
<feature type="domain" description="Trimeric autotransporter adhesin YadA-like C-terminal membrane anchor" evidence="8">
    <location>
        <begin position="229"/>
        <end position="289"/>
    </location>
</feature>
<dbReference type="EMBL" id="QXNI01000008">
    <property type="protein sequence ID" value="THA10897.1"/>
    <property type="molecule type" value="Genomic_DNA"/>
</dbReference>
<dbReference type="GO" id="GO:0009986">
    <property type="term" value="C:cell surface"/>
    <property type="evidence" value="ECO:0007669"/>
    <property type="project" value="UniProtKB-SubCell"/>
</dbReference>
<comment type="subcellular location">
    <subcellularLocation>
        <location evidence="2">Cell outer membrane</location>
    </subcellularLocation>
    <subcellularLocation>
        <location evidence="1">Cell surface</location>
    </subcellularLocation>
</comment>
<evidence type="ECO:0000256" key="3">
    <source>
        <dbReference type="ARBA" id="ARBA00022452"/>
    </source>
</evidence>
<keyword evidence="5" id="KW-0732">Signal</keyword>
<proteinExistence type="predicted"/>
<dbReference type="Proteomes" id="UP000306758">
    <property type="component" value="Unassembled WGS sequence"/>
</dbReference>
<evidence type="ECO:0000313" key="10">
    <source>
        <dbReference type="Proteomes" id="UP000306758"/>
    </source>
</evidence>
<dbReference type="Gene3D" id="2.160.10.10">
    <property type="entry name" value="Hexapeptide repeat proteins"/>
    <property type="match status" value="1"/>
</dbReference>
<dbReference type="AlphaFoldDB" id="A0A4S2Q4V9"/>
<evidence type="ECO:0000259" key="8">
    <source>
        <dbReference type="Pfam" id="PF03895"/>
    </source>
</evidence>
<gene>
    <name evidence="9" type="ORF">D3M78_01885</name>
</gene>
<dbReference type="SUPFAM" id="SSF54523">
    <property type="entry name" value="Pili subunits"/>
    <property type="match status" value="1"/>
</dbReference>
<reference evidence="9 10" key="1">
    <citation type="journal article" date="2019" name="Vet. Microbiol.">
        <title>Development of multi locus sequence typing (MLST) of Rodentibacter pneumotropicus.</title>
        <authorList>
            <person name="Adhikary S."/>
            <person name="Bisgaard M."/>
            <person name="Boot R."/>
            <person name="Benga L."/>
            <person name="Nicklas W."/>
            <person name="Christensen H."/>
        </authorList>
    </citation>
    <scope>NUCLEOTIDE SEQUENCE [LARGE SCALE GENOMIC DNA]</scope>
    <source>
        <strain evidence="9 10">Ac84</strain>
    </source>
</reference>
<evidence type="ECO:0000256" key="2">
    <source>
        <dbReference type="ARBA" id="ARBA00004442"/>
    </source>
</evidence>
<organism evidence="9 10">
    <name type="scientific">Rodentibacter pneumotropicus</name>
    <dbReference type="NCBI Taxonomy" id="758"/>
    <lineage>
        <taxon>Bacteria</taxon>
        <taxon>Pseudomonadati</taxon>
        <taxon>Pseudomonadota</taxon>
        <taxon>Gammaproteobacteria</taxon>
        <taxon>Pasteurellales</taxon>
        <taxon>Pasteurellaceae</taxon>
        <taxon>Rodentibacter</taxon>
    </lineage>
</organism>
<dbReference type="GO" id="GO:0009279">
    <property type="term" value="C:cell outer membrane"/>
    <property type="evidence" value="ECO:0007669"/>
    <property type="project" value="UniProtKB-SubCell"/>
</dbReference>
<name>A0A4S2Q4V9_9PAST</name>
<sequence length="289" mass="30220">DTLTKGNATVEGDSLVKGNATVEGDSTVKGNATFEKDTLTKGNATVEGDSLVKGNATIEGTTTTQDLLVNGDSTTKGNSTIGGSLTVEGNTVLQDVTINKSLTLADNAKIDLGNSDIEGSFNIYGNTDKKTLSQALDQLQMTGPLVYVDPKTNKDVQHRTDVVRLNSGSDKPVRVTNVADPKEASDAVNLGYFDKKLSLNMRDVHSRINRVDRRLRSGIASAVAMSLLPQSYRAGESVVSVGGGTYRGASAIAVGYSRVTDNGRVIIKIGGSANNSGDYAGGAAVGWKF</sequence>
<feature type="non-terminal residue" evidence="9">
    <location>
        <position position="1"/>
    </location>
</feature>
<protein>
    <recommendedName>
        <fullName evidence="8">Trimeric autotransporter adhesin YadA-like C-terminal membrane anchor domain-containing protein</fullName>
    </recommendedName>
</protein>
<evidence type="ECO:0000256" key="5">
    <source>
        <dbReference type="ARBA" id="ARBA00022729"/>
    </source>
</evidence>
<dbReference type="InterPro" id="IPR005594">
    <property type="entry name" value="YadA_C"/>
</dbReference>
<dbReference type="RefSeq" id="WP_136123005.1">
    <property type="nucleotide sequence ID" value="NZ_QXNI01000008.1"/>
</dbReference>
<comment type="caution">
    <text evidence="9">The sequence shown here is derived from an EMBL/GenBank/DDBJ whole genome shotgun (WGS) entry which is preliminary data.</text>
</comment>
<dbReference type="SUPFAM" id="SSF51161">
    <property type="entry name" value="Trimeric LpxA-like enzymes"/>
    <property type="match status" value="1"/>
</dbReference>
<dbReference type="Pfam" id="PF03895">
    <property type="entry name" value="YadA_anchor"/>
    <property type="match status" value="1"/>
</dbReference>
<dbReference type="InterPro" id="IPR045584">
    <property type="entry name" value="Pilin-like"/>
</dbReference>
<evidence type="ECO:0000256" key="1">
    <source>
        <dbReference type="ARBA" id="ARBA00004241"/>
    </source>
</evidence>
<dbReference type="InterPro" id="IPR011004">
    <property type="entry name" value="Trimer_LpxA-like_sf"/>
</dbReference>
<evidence type="ECO:0000313" key="9">
    <source>
        <dbReference type="EMBL" id="THA10897.1"/>
    </source>
</evidence>